<organism evidence="2 3">
    <name type="scientific">Moniliophthora roreri</name>
    <name type="common">Frosty pod rot fungus</name>
    <name type="synonym">Monilia roreri</name>
    <dbReference type="NCBI Taxonomy" id="221103"/>
    <lineage>
        <taxon>Eukaryota</taxon>
        <taxon>Fungi</taxon>
        <taxon>Dikarya</taxon>
        <taxon>Basidiomycota</taxon>
        <taxon>Agaricomycotina</taxon>
        <taxon>Agaricomycetes</taxon>
        <taxon>Agaricomycetidae</taxon>
        <taxon>Agaricales</taxon>
        <taxon>Marasmiineae</taxon>
        <taxon>Marasmiaceae</taxon>
        <taxon>Moniliophthora</taxon>
    </lineage>
</organism>
<feature type="region of interest" description="Disordered" evidence="1">
    <location>
        <begin position="1"/>
        <end position="23"/>
    </location>
</feature>
<dbReference type="EMBL" id="LATX01001589">
    <property type="protein sequence ID" value="KTB40339.1"/>
    <property type="molecule type" value="Genomic_DNA"/>
</dbReference>
<evidence type="ECO:0000256" key="1">
    <source>
        <dbReference type="SAM" id="MobiDB-lite"/>
    </source>
</evidence>
<gene>
    <name evidence="2" type="ORF">WG66_7068</name>
</gene>
<evidence type="ECO:0000313" key="3">
    <source>
        <dbReference type="Proteomes" id="UP000054988"/>
    </source>
</evidence>
<reference evidence="2 3" key="1">
    <citation type="submission" date="2015-12" db="EMBL/GenBank/DDBJ databases">
        <title>Draft genome sequence of Moniliophthora roreri, the causal agent of frosty pod rot of cacao.</title>
        <authorList>
            <person name="Aime M.C."/>
            <person name="Diaz-Valderrama J.R."/>
            <person name="Kijpornyongpan T."/>
            <person name="Phillips-Mora W."/>
        </authorList>
    </citation>
    <scope>NUCLEOTIDE SEQUENCE [LARGE SCALE GENOMIC DNA]</scope>
    <source>
        <strain evidence="2 3">MCA 2952</strain>
    </source>
</reference>
<dbReference type="AlphaFoldDB" id="A0A0W0FVC6"/>
<accession>A0A0W0FVC6</accession>
<sequence>MGGTREKDLSSLVLGQTTVFDSQ</sequence>
<name>A0A0W0FVC6_MONRR</name>
<evidence type="ECO:0000313" key="2">
    <source>
        <dbReference type="EMBL" id="KTB40339.1"/>
    </source>
</evidence>
<dbReference type="Proteomes" id="UP000054988">
    <property type="component" value="Unassembled WGS sequence"/>
</dbReference>
<feature type="compositionally biased region" description="Polar residues" evidence="1">
    <location>
        <begin position="13"/>
        <end position="23"/>
    </location>
</feature>
<proteinExistence type="predicted"/>
<comment type="caution">
    <text evidence="2">The sequence shown here is derived from an EMBL/GenBank/DDBJ whole genome shotgun (WGS) entry which is preliminary data.</text>
</comment>
<protein>
    <submittedName>
        <fullName evidence="2">Uncharacterized protein</fullName>
    </submittedName>
</protein>